<evidence type="ECO:0000313" key="3">
    <source>
        <dbReference type="Proteomes" id="UP001054945"/>
    </source>
</evidence>
<feature type="chain" id="PRO_5043876141" evidence="1">
    <location>
        <begin position="23"/>
        <end position="135"/>
    </location>
</feature>
<dbReference type="EMBL" id="BPLR01011295">
    <property type="protein sequence ID" value="GIY45629.1"/>
    <property type="molecule type" value="Genomic_DNA"/>
</dbReference>
<proteinExistence type="predicted"/>
<keyword evidence="1" id="KW-0732">Signal</keyword>
<evidence type="ECO:0000256" key="1">
    <source>
        <dbReference type="SAM" id="SignalP"/>
    </source>
</evidence>
<dbReference type="AlphaFoldDB" id="A0AAV4TIU4"/>
<evidence type="ECO:0000313" key="2">
    <source>
        <dbReference type="EMBL" id="GIY45629.1"/>
    </source>
</evidence>
<organism evidence="2 3">
    <name type="scientific">Caerostris extrusa</name>
    <name type="common">Bark spider</name>
    <name type="synonym">Caerostris bankana</name>
    <dbReference type="NCBI Taxonomy" id="172846"/>
    <lineage>
        <taxon>Eukaryota</taxon>
        <taxon>Metazoa</taxon>
        <taxon>Ecdysozoa</taxon>
        <taxon>Arthropoda</taxon>
        <taxon>Chelicerata</taxon>
        <taxon>Arachnida</taxon>
        <taxon>Araneae</taxon>
        <taxon>Araneomorphae</taxon>
        <taxon>Entelegynae</taxon>
        <taxon>Araneoidea</taxon>
        <taxon>Araneidae</taxon>
        <taxon>Caerostris</taxon>
    </lineage>
</organism>
<feature type="non-terminal residue" evidence="2">
    <location>
        <position position="135"/>
    </location>
</feature>
<gene>
    <name evidence="2" type="primary">AVEN_250934_1</name>
    <name evidence="2" type="ORF">CEXT_359001</name>
</gene>
<name>A0AAV4TIU4_CAEEX</name>
<comment type="caution">
    <text evidence="2">The sequence shown here is derived from an EMBL/GenBank/DDBJ whole genome shotgun (WGS) entry which is preliminary data.</text>
</comment>
<accession>A0AAV4TIU4</accession>
<reference evidence="2 3" key="1">
    <citation type="submission" date="2021-06" db="EMBL/GenBank/DDBJ databases">
        <title>Caerostris extrusa draft genome.</title>
        <authorList>
            <person name="Kono N."/>
            <person name="Arakawa K."/>
        </authorList>
    </citation>
    <scope>NUCLEOTIDE SEQUENCE [LARGE SCALE GENOMIC DNA]</scope>
</reference>
<dbReference type="Proteomes" id="UP001054945">
    <property type="component" value="Unassembled WGS sequence"/>
</dbReference>
<feature type="signal peptide" evidence="1">
    <location>
        <begin position="1"/>
        <end position="22"/>
    </location>
</feature>
<keyword evidence="3" id="KW-1185">Reference proteome</keyword>
<sequence>MYAVKQFLTVGILITCIILSSSQEDVRPTFPDVFQVDVQGIFKDENEEVDGTLYYDKEASCTAAEIRADSAGTFFPFSKDKDGKRVLANAEDVFFFTNSTLDRQDIAVFPSLIYTAKLDFPQYQRKDCEVTHIFT</sequence>
<protein>
    <submittedName>
        <fullName evidence="2">Uncharacterized protein</fullName>
    </submittedName>
</protein>